<name>A0A918GW69_9ACTN</name>
<sequence length="68" mass="7293">MSRPGRGIPIATAGDPAAWAVVGVSSLVVAVLVLIVWHGDWYWVPDDQNVPRTRPGSPSAKDADDRSR</sequence>
<organism evidence="3 4">
    <name type="scientific">Streptomyces purpureus</name>
    <dbReference type="NCBI Taxonomy" id="1951"/>
    <lineage>
        <taxon>Bacteria</taxon>
        <taxon>Bacillati</taxon>
        <taxon>Actinomycetota</taxon>
        <taxon>Actinomycetes</taxon>
        <taxon>Kitasatosporales</taxon>
        <taxon>Streptomycetaceae</taxon>
        <taxon>Streptomyces</taxon>
    </lineage>
</organism>
<dbReference type="AlphaFoldDB" id="A0A918GW69"/>
<evidence type="ECO:0000256" key="1">
    <source>
        <dbReference type="SAM" id="MobiDB-lite"/>
    </source>
</evidence>
<keyword evidence="2" id="KW-0812">Transmembrane</keyword>
<accession>A0A918GW69</accession>
<evidence type="ECO:0000256" key="2">
    <source>
        <dbReference type="SAM" id="Phobius"/>
    </source>
</evidence>
<feature type="transmembrane region" description="Helical" evidence="2">
    <location>
        <begin position="16"/>
        <end position="37"/>
    </location>
</feature>
<comment type="caution">
    <text evidence="3">The sequence shown here is derived from an EMBL/GenBank/DDBJ whole genome shotgun (WGS) entry which is preliminary data.</text>
</comment>
<dbReference type="EMBL" id="BMQQ01000001">
    <property type="protein sequence ID" value="GGT14058.1"/>
    <property type="molecule type" value="Genomic_DNA"/>
</dbReference>
<keyword evidence="2" id="KW-1133">Transmembrane helix</keyword>
<reference evidence="3" key="2">
    <citation type="submission" date="2020-09" db="EMBL/GenBank/DDBJ databases">
        <authorList>
            <person name="Sun Q."/>
            <person name="Ohkuma M."/>
        </authorList>
    </citation>
    <scope>NUCLEOTIDE SEQUENCE</scope>
    <source>
        <strain evidence="3">JCM 3172</strain>
    </source>
</reference>
<evidence type="ECO:0000313" key="4">
    <source>
        <dbReference type="Proteomes" id="UP000619486"/>
    </source>
</evidence>
<gene>
    <name evidence="3" type="ORF">GCM10014713_03310</name>
</gene>
<keyword evidence="2" id="KW-0472">Membrane</keyword>
<protein>
    <submittedName>
        <fullName evidence="3">Uncharacterized protein</fullName>
    </submittedName>
</protein>
<keyword evidence="4" id="KW-1185">Reference proteome</keyword>
<proteinExistence type="predicted"/>
<reference evidence="3" key="1">
    <citation type="journal article" date="2014" name="Int. J. Syst. Evol. Microbiol.">
        <title>Complete genome sequence of Corynebacterium casei LMG S-19264T (=DSM 44701T), isolated from a smear-ripened cheese.</title>
        <authorList>
            <consortium name="US DOE Joint Genome Institute (JGI-PGF)"/>
            <person name="Walter F."/>
            <person name="Albersmeier A."/>
            <person name="Kalinowski J."/>
            <person name="Ruckert C."/>
        </authorList>
    </citation>
    <scope>NUCLEOTIDE SEQUENCE</scope>
    <source>
        <strain evidence="3">JCM 3172</strain>
    </source>
</reference>
<dbReference type="Proteomes" id="UP000619486">
    <property type="component" value="Unassembled WGS sequence"/>
</dbReference>
<evidence type="ECO:0000313" key="3">
    <source>
        <dbReference type="EMBL" id="GGT14058.1"/>
    </source>
</evidence>
<feature type="region of interest" description="Disordered" evidence="1">
    <location>
        <begin position="46"/>
        <end position="68"/>
    </location>
</feature>